<reference evidence="4" key="1">
    <citation type="journal article" date="2019" name="Int. J. Syst. Evol. Microbiol.">
        <title>The Global Catalogue of Microorganisms (GCM) 10K type strain sequencing project: providing services to taxonomists for standard genome sequencing and annotation.</title>
        <authorList>
            <consortium name="The Broad Institute Genomics Platform"/>
            <consortium name="The Broad Institute Genome Sequencing Center for Infectious Disease"/>
            <person name="Wu L."/>
            <person name="Ma J."/>
        </authorList>
    </citation>
    <scope>NUCLEOTIDE SEQUENCE [LARGE SCALE GENOMIC DNA]</scope>
    <source>
        <strain evidence="4">CECT 7649</strain>
    </source>
</reference>
<feature type="transmembrane region" description="Helical" evidence="2">
    <location>
        <begin position="76"/>
        <end position="96"/>
    </location>
</feature>
<evidence type="ECO:0000313" key="4">
    <source>
        <dbReference type="Proteomes" id="UP001596496"/>
    </source>
</evidence>
<feature type="transmembrane region" description="Helical" evidence="2">
    <location>
        <begin position="172"/>
        <end position="190"/>
    </location>
</feature>
<proteinExistence type="predicted"/>
<keyword evidence="4" id="KW-1185">Reference proteome</keyword>
<keyword evidence="2" id="KW-0472">Membrane</keyword>
<dbReference type="Proteomes" id="UP001596496">
    <property type="component" value="Unassembled WGS sequence"/>
</dbReference>
<evidence type="ECO:0000256" key="1">
    <source>
        <dbReference type="SAM" id="MobiDB-lite"/>
    </source>
</evidence>
<feature type="transmembrane region" description="Helical" evidence="2">
    <location>
        <begin position="102"/>
        <end position="126"/>
    </location>
</feature>
<feature type="compositionally biased region" description="Basic and acidic residues" evidence="1">
    <location>
        <begin position="7"/>
        <end position="17"/>
    </location>
</feature>
<accession>A0ABW2P8B7</accession>
<name>A0ABW2P8B7_9ACTN</name>
<gene>
    <name evidence="3" type="ORF">ACFQSB_26895</name>
</gene>
<evidence type="ECO:0000256" key="2">
    <source>
        <dbReference type="SAM" id="Phobius"/>
    </source>
</evidence>
<dbReference type="RefSeq" id="WP_380829718.1">
    <property type="nucleotide sequence ID" value="NZ_JBHTCG010000022.1"/>
</dbReference>
<dbReference type="EMBL" id="JBHTCG010000022">
    <property type="protein sequence ID" value="MFC7385862.1"/>
    <property type="molecule type" value="Genomic_DNA"/>
</dbReference>
<protein>
    <submittedName>
        <fullName evidence="3">Uncharacterized protein</fullName>
    </submittedName>
</protein>
<comment type="caution">
    <text evidence="3">The sequence shown here is derived from an EMBL/GenBank/DDBJ whole genome shotgun (WGS) entry which is preliminary data.</text>
</comment>
<feature type="region of interest" description="Disordered" evidence="1">
    <location>
        <begin position="1"/>
        <end position="56"/>
    </location>
</feature>
<organism evidence="3 4">
    <name type="scientific">Sphaerisporangium rhizosphaerae</name>
    <dbReference type="NCBI Taxonomy" id="2269375"/>
    <lineage>
        <taxon>Bacteria</taxon>
        <taxon>Bacillati</taxon>
        <taxon>Actinomycetota</taxon>
        <taxon>Actinomycetes</taxon>
        <taxon>Streptosporangiales</taxon>
        <taxon>Streptosporangiaceae</taxon>
        <taxon>Sphaerisporangium</taxon>
    </lineage>
</organism>
<evidence type="ECO:0000313" key="3">
    <source>
        <dbReference type="EMBL" id="MFC7385862.1"/>
    </source>
</evidence>
<feature type="transmembrane region" description="Helical" evidence="2">
    <location>
        <begin position="138"/>
        <end position="160"/>
    </location>
</feature>
<sequence length="204" mass="21508">MDATPEDAPRVTPRDPAHATPQDAAHTLSEHASHTTPRGAAHTPSGPASDISPEEAARTLREIRESQARMIRSRPWFPAWYTTGVALFVTGMQFLTEPGTPGAATAAGIVVLTLALTGSVGALVLFERQRPHRSLVTGSILLWFMAWVAVCVGVCLAVALPLSGAGVPYARTYAGLAMTAFMAVTGPLVGRWITRRIAATVEAG</sequence>
<keyword evidence="2" id="KW-1133">Transmembrane helix</keyword>
<keyword evidence="2" id="KW-0812">Transmembrane</keyword>